<dbReference type="Pfam" id="PF03466">
    <property type="entry name" value="LysR_substrate"/>
    <property type="match status" value="1"/>
</dbReference>
<evidence type="ECO:0000256" key="6">
    <source>
        <dbReference type="ARBA" id="ARBA00043141"/>
    </source>
</evidence>
<evidence type="ECO:0000313" key="9">
    <source>
        <dbReference type="Proteomes" id="UP001320715"/>
    </source>
</evidence>
<dbReference type="RefSeq" id="WP_252915081.1">
    <property type="nucleotide sequence ID" value="NZ_JAAAML010000001.1"/>
</dbReference>
<dbReference type="InterPro" id="IPR036388">
    <property type="entry name" value="WH-like_DNA-bd_sf"/>
</dbReference>
<evidence type="ECO:0000256" key="5">
    <source>
        <dbReference type="ARBA" id="ARBA00039279"/>
    </source>
</evidence>
<dbReference type="SUPFAM" id="SSF53850">
    <property type="entry name" value="Periplasmic binding protein-like II"/>
    <property type="match status" value="1"/>
</dbReference>
<dbReference type="PANTHER" id="PTHR30126">
    <property type="entry name" value="HTH-TYPE TRANSCRIPTIONAL REGULATOR"/>
    <property type="match status" value="1"/>
</dbReference>
<dbReference type="Pfam" id="PF00126">
    <property type="entry name" value="HTH_1"/>
    <property type="match status" value="1"/>
</dbReference>
<evidence type="ECO:0000256" key="2">
    <source>
        <dbReference type="ARBA" id="ARBA00023015"/>
    </source>
</evidence>
<dbReference type="Gene3D" id="1.10.10.10">
    <property type="entry name" value="Winged helix-like DNA-binding domain superfamily/Winged helix DNA-binding domain"/>
    <property type="match status" value="1"/>
</dbReference>
<keyword evidence="4" id="KW-0804">Transcription</keyword>
<sequence>MLNISIRQMHTLLAIQKHGKISAAAKSLGLTSPAVTLQLQQLEQELGCQLFLRSKSGAQPTEIGEIAIQTARRIVNEVTSLGETVQAHKGVAAGTIRLGVVSTGKYFAPRVIAAFTALHPGIAMTLVAANRSEIIQKLHDHDIDIALMGRPPTSFRVNATLFGDHPLVFIASPDHPLVGKLDISREELAEQKFIVRERGSGTRSSFEFFMADTIEGMRTVPTEMDSNETIKQAVIAGLGIAFISGHTIEQECQAGRIAILDVVETPIRRQWFAIRHANRSATPALQALDDFLRVRGPSLLPVMSKPYQAMLPVQT</sequence>
<protein>
    <recommendedName>
        <fullName evidence="5">HTH-type transcriptional regulator CbbR</fullName>
    </recommendedName>
    <alternativeName>
        <fullName evidence="6">RuBisCO operon transcriptional regulator</fullName>
    </alternativeName>
</protein>
<organism evidence="8 9">
    <name type="scientific">Hoeflea alexandrii</name>
    <dbReference type="NCBI Taxonomy" id="288436"/>
    <lineage>
        <taxon>Bacteria</taxon>
        <taxon>Pseudomonadati</taxon>
        <taxon>Pseudomonadota</taxon>
        <taxon>Alphaproteobacteria</taxon>
        <taxon>Hyphomicrobiales</taxon>
        <taxon>Rhizobiaceae</taxon>
        <taxon>Hoeflea</taxon>
    </lineage>
</organism>
<evidence type="ECO:0000313" key="8">
    <source>
        <dbReference type="EMBL" id="MCO6407742.1"/>
    </source>
</evidence>
<keyword evidence="9" id="KW-1185">Reference proteome</keyword>
<name>A0ABT1CNG6_9HYPH</name>
<reference evidence="8 9" key="1">
    <citation type="submission" date="2020-01" db="EMBL/GenBank/DDBJ databases">
        <title>Genomes of bacteria type strains.</title>
        <authorList>
            <person name="Chen J."/>
            <person name="Zhu S."/>
            <person name="Yang J."/>
        </authorList>
    </citation>
    <scope>NUCLEOTIDE SEQUENCE [LARGE SCALE GENOMIC DNA]</scope>
    <source>
        <strain evidence="8 9">DSM 16655</strain>
    </source>
</reference>
<dbReference type="PROSITE" id="PS50931">
    <property type="entry name" value="HTH_LYSR"/>
    <property type="match status" value="1"/>
</dbReference>
<accession>A0ABT1CNG6</accession>
<evidence type="ECO:0000256" key="3">
    <source>
        <dbReference type="ARBA" id="ARBA00023125"/>
    </source>
</evidence>
<evidence type="ECO:0000256" key="4">
    <source>
        <dbReference type="ARBA" id="ARBA00023163"/>
    </source>
</evidence>
<comment type="caution">
    <text evidence="8">The sequence shown here is derived from an EMBL/GenBank/DDBJ whole genome shotgun (WGS) entry which is preliminary data.</text>
</comment>
<evidence type="ECO:0000259" key="7">
    <source>
        <dbReference type="PROSITE" id="PS50931"/>
    </source>
</evidence>
<dbReference type="SUPFAM" id="SSF46785">
    <property type="entry name" value="Winged helix' DNA-binding domain"/>
    <property type="match status" value="1"/>
</dbReference>
<dbReference type="InterPro" id="IPR000847">
    <property type="entry name" value="LysR_HTH_N"/>
</dbReference>
<dbReference type="Gene3D" id="3.40.190.10">
    <property type="entry name" value="Periplasmic binding protein-like II"/>
    <property type="match status" value="2"/>
</dbReference>
<evidence type="ECO:0000256" key="1">
    <source>
        <dbReference type="ARBA" id="ARBA00009437"/>
    </source>
</evidence>
<dbReference type="InterPro" id="IPR005119">
    <property type="entry name" value="LysR_subst-bd"/>
</dbReference>
<comment type="similarity">
    <text evidence="1">Belongs to the LysR transcriptional regulatory family.</text>
</comment>
<dbReference type="PANTHER" id="PTHR30126:SF5">
    <property type="entry name" value="HTH-TYPE TRANSCRIPTIONAL ACTIVATOR CMPR"/>
    <property type="match status" value="1"/>
</dbReference>
<dbReference type="InterPro" id="IPR036390">
    <property type="entry name" value="WH_DNA-bd_sf"/>
</dbReference>
<gene>
    <name evidence="8" type="ORF">GTW23_06090</name>
</gene>
<keyword evidence="3" id="KW-0238">DNA-binding</keyword>
<feature type="domain" description="HTH lysR-type" evidence="7">
    <location>
        <begin position="4"/>
        <end position="61"/>
    </location>
</feature>
<proteinExistence type="inferred from homology"/>
<dbReference type="EMBL" id="JAAAML010000001">
    <property type="protein sequence ID" value="MCO6407742.1"/>
    <property type="molecule type" value="Genomic_DNA"/>
</dbReference>
<dbReference type="Proteomes" id="UP001320715">
    <property type="component" value="Unassembled WGS sequence"/>
</dbReference>
<dbReference type="PRINTS" id="PR00039">
    <property type="entry name" value="HTHLYSR"/>
</dbReference>
<keyword evidence="2" id="KW-0805">Transcription regulation</keyword>